<dbReference type="EMBL" id="JABBPN010000026">
    <property type="protein sequence ID" value="NMO97959.1"/>
    <property type="molecule type" value="Genomic_DNA"/>
</dbReference>
<accession>A0A848MCJ5</accession>
<feature type="transmembrane region" description="Helical" evidence="1">
    <location>
        <begin position="115"/>
        <end position="132"/>
    </location>
</feature>
<dbReference type="Proteomes" id="UP000565468">
    <property type="component" value="Unassembled WGS sequence"/>
</dbReference>
<dbReference type="PANTHER" id="PTHR36833">
    <property type="entry name" value="SLR0610 PROTEIN-RELATED"/>
    <property type="match status" value="1"/>
</dbReference>
<feature type="transmembrane region" description="Helical" evidence="1">
    <location>
        <begin position="24"/>
        <end position="46"/>
    </location>
</feature>
<evidence type="ECO:0000313" key="2">
    <source>
        <dbReference type="EMBL" id="NMO97959.1"/>
    </source>
</evidence>
<feature type="transmembrane region" description="Helical" evidence="1">
    <location>
        <begin position="144"/>
        <end position="173"/>
    </location>
</feature>
<dbReference type="RefSeq" id="WP_169506733.1">
    <property type="nucleotide sequence ID" value="NZ_JABBPN010000026.1"/>
</dbReference>
<feature type="transmembrane region" description="Helical" evidence="1">
    <location>
        <begin position="233"/>
        <end position="252"/>
    </location>
</feature>
<proteinExistence type="predicted"/>
<keyword evidence="1" id="KW-1133">Transmembrane helix</keyword>
<name>A0A848MCJ5_PAELE</name>
<keyword evidence="1" id="KW-0472">Membrane</keyword>
<feature type="transmembrane region" description="Helical" evidence="1">
    <location>
        <begin position="61"/>
        <end position="80"/>
    </location>
</feature>
<feature type="transmembrane region" description="Helical" evidence="1">
    <location>
        <begin position="193"/>
        <end position="213"/>
    </location>
</feature>
<organism evidence="2 3">
    <name type="scientific">Paenibacillus lemnae</name>
    <dbReference type="NCBI Taxonomy" id="1330551"/>
    <lineage>
        <taxon>Bacteria</taxon>
        <taxon>Bacillati</taxon>
        <taxon>Bacillota</taxon>
        <taxon>Bacilli</taxon>
        <taxon>Bacillales</taxon>
        <taxon>Paenibacillaceae</taxon>
        <taxon>Paenibacillus</taxon>
    </lineage>
</organism>
<dbReference type="AlphaFoldDB" id="A0A848MCJ5"/>
<protein>
    <submittedName>
        <fullName evidence="2">ABC transporter permease</fullName>
    </submittedName>
</protein>
<reference evidence="2 3" key="1">
    <citation type="submission" date="2020-04" db="EMBL/GenBank/DDBJ databases">
        <title>Paenibacillus algicola sp. nov., a novel marine bacterium producing alginate lyase.</title>
        <authorList>
            <person name="Huang H."/>
        </authorList>
    </citation>
    <scope>NUCLEOTIDE SEQUENCE [LARGE SCALE GENOMIC DNA]</scope>
    <source>
        <strain evidence="2 3">L7-75</strain>
    </source>
</reference>
<keyword evidence="1" id="KW-0812">Transmembrane</keyword>
<keyword evidence="3" id="KW-1185">Reference proteome</keyword>
<dbReference type="InterPro" id="IPR010390">
    <property type="entry name" value="ABC-2_transporter-like"/>
</dbReference>
<sequence length="264" mass="30177">MTLRLFWKLVRLLMKERMEYRGDFFLAIAAQIISYTGDYIIIWLFIQKFNHIAGWTWPEIALLYSISLFTYALGAAFSFVQMRDLEGQVNNGTLDALLVKPVNPYLYLICRGFNLGYIAHLVVSGSVLIWALTALDLEWSAMQIIYLVLTIISGALIQTGILTTIGATSFIWVRSGFLFNLFFKIKDFISYPLPVFGTFIQILLTFVIPFAFINYYPASFLLSRDTMLLSDEVMWLVPLMGPLCCLAGYRFWMYGVNRYQGAGG</sequence>
<gene>
    <name evidence="2" type="ORF">HII30_19545</name>
</gene>
<comment type="caution">
    <text evidence="2">The sequence shown here is derived from an EMBL/GenBank/DDBJ whole genome shotgun (WGS) entry which is preliminary data.</text>
</comment>
<evidence type="ECO:0000256" key="1">
    <source>
        <dbReference type="SAM" id="Phobius"/>
    </source>
</evidence>
<evidence type="ECO:0000313" key="3">
    <source>
        <dbReference type="Proteomes" id="UP000565468"/>
    </source>
</evidence>
<dbReference type="Pfam" id="PF06182">
    <property type="entry name" value="ABC2_membrane_6"/>
    <property type="match status" value="1"/>
</dbReference>
<dbReference type="PANTHER" id="PTHR36833:SF1">
    <property type="entry name" value="INTEGRAL MEMBRANE TRANSPORT PROTEIN"/>
    <property type="match status" value="1"/>
</dbReference>